<evidence type="ECO:0000313" key="1">
    <source>
        <dbReference type="EMBL" id="MPY35521.1"/>
    </source>
</evidence>
<protein>
    <submittedName>
        <fullName evidence="1">Uncharacterized protein</fullName>
    </submittedName>
</protein>
<evidence type="ECO:0000313" key="2">
    <source>
        <dbReference type="Proteomes" id="UP000325849"/>
    </source>
</evidence>
<dbReference type="RefSeq" id="WP_152893242.1">
    <property type="nucleotide sequence ID" value="NZ_VJZD01000164.1"/>
</dbReference>
<gene>
    <name evidence="1" type="ORF">FNH09_31090</name>
</gene>
<comment type="caution">
    <text evidence="1">The sequence shown here is derived from an EMBL/GenBank/DDBJ whole genome shotgun (WGS) entry which is preliminary data.</text>
</comment>
<name>A0A5N8VJY3_9ACTN</name>
<dbReference type="AlphaFoldDB" id="A0A5N8VJY3"/>
<reference evidence="1 2" key="1">
    <citation type="submission" date="2019-07" db="EMBL/GenBank/DDBJ databases">
        <title>New species of Amycolatopsis and Streptomyces.</title>
        <authorList>
            <person name="Duangmal K."/>
            <person name="Teo W.F.A."/>
            <person name="Lipun K."/>
        </authorList>
    </citation>
    <scope>NUCLEOTIDE SEQUENCE [LARGE SCALE GENOMIC DNA]</scope>
    <source>
        <strain evidence="1 2">NBRC 109810</strain>
    </source>
</reference>
<keyword evidence="2" id="KW-1185">Reference proteome</keyword>
<dbReference type="EMBL" id="VJZD01000164">
    <property type="protein sequence ID" value="MPY35521.1"/>
    <property type="molecule type" value="Genomic_DNA"/>
</dbReference>
<sequence length="190" mass="21032">MLETYLSWYREGRMDESEFRAVTDHLGQSGLTVEHPMLGCGMLLDVVGEQVKLPVGRILELVGLSVGPLCMQFWLSADTDVVCDVRYVAPDTQVLTFVLNGLTESEREQATNAVQRLIQRELDRTVALLVDLGGETAEEDDDALVLYGRLPMGPRPDRVQFRTDRLSIIPAVLAGAEVTDLGNGLSTVRW</sequence>
<dbReference type="Proteomes" id="UP000325849">
    <property type="component" value="Unassembled WGS sequence"/>
</dbReference>
<dbReference type="OrthoDB" id="5185368at2"/>
<proteinExistence type="predicted"/>
<accession>A0A5N8VJY3</accession>
<organism evidence="1 2">
    <name type="scientific">Streptomyces adustus</name>
    <dbReference type="NCBI Taxonomy" id="1609272"/>
    <lineage>
        <taxon>Bacteria</taxon>
        <taxon>Bacillati</taxon>
        <taxon>Actinomycetota</taxon>
        <taxon>Actinomycetes</taxon>
        <taxon>Kitasatosporales</taxon>
        <taxon>Streptomycetaceae</taxon>
        <taxon>Streptomyces</taxon>
    </lineage>
</organism>